<feature type="chain" id="PRO_5040175035" evidence="1">
    <location>
        <begin position="24"/>
        <end position="245"/>
    </location>
</feature>
<keyword evidence="3" id="KW-1185">Reference proteome</keyword>
<dbReference type="EMBL" id="CAJVPI010000403">
    <property type="protein sequence ID" value="CAG8530655.1"/>
    <property type="molecule type" value="Genomic_DNA"/>
</dbReference>
<name>A0A9N9AHP4_9GLOM</name>
<accession>A0A9N9AHP4</accession>
<dbReference type="OrthoDB" id="2403103at2759"/>
<sequence length="245" mass="27688">MIKKLRYLLLFVLTFYSFTSIQAYDNITREYEETDFLYFASDLTDSEYGFTYPNGTGLMQLLHDKDENHSEKNIYIRLIHPDSTLTKFTVPLVCDTVTCVQRAYPLNDGYVFVMQIRGDKFVYGTLVDWSGQVLQRDVMLTDIPVDVKSLPLAKVNINPDKNFLVATKSRNAVLWKIFSAPNNTGQISQLYGGSLTGNDDKILIDQQIFPTTEGGYGIALLKCLPALAQSPLDTKRPLPAMVLTM</sequence>
<evidence type="ECO:0000256" key="1">
    <source>
        <dbReference type="SAM" id="SignalP"/>
    </source>
</evidence>
<proteinExistence type="predicted"/>
<feature type="signal peptide" evidence="1">
    <location>
        <begin position="1"/>
        <end position="23"/>
    </location>
</feature>
<evidence type="ECO:0000313" key="2">
    <source>
        <dbReference type="EMBL" id="CAG8530655.1"/>
    </source>
</evidence>
<comment type="caution">
    <text evidence="2">The sequence shown here is derived from an EMBL/GenBank/DDBJ whole genome shotgun (WGS) entry which is preliminary data.</text>
</comment>
<keyword evidence="1" id="KW-0732">Signal</keyword>
<evidence type="ECO:0000313" key="3">
    <source>
        <dbReference type="Proteomes" id="UP000789739"/>
    </source>
</evidence>
<protein>
    <submittedName>
        <fullName evidence="2">2620_t:CDS:1</fullName>
    </submittedName>
</protein>
<dbReference type="Proteomes" id="UP000789739">
    <property type="component" value="Unassembled WGS sequence"/>
</dbReference>
<gene>
    <name evidence="2" type="ORF">PBRASI_LOCUS4092</name>
</gene>
<organism evidence="2 3">
    <name type="scientific">Paraglomus brasilianum</name>
    <dbReference type="NCBI Taxonomy" id="144538"/>
    <lineage>
        <taxon>Eukaryota</taxon>
        <taxon>Fungi</taxon>
        <taxon>Fungi incertae sedis</taxon>
        <taxon>Mucoromycota</taxon>
        <taxon>Glomeromycotina</taxon>
        <taxon>Glomeromycetes</taxon>
        <taxon>Paraglomerales</taxon>
        <taxon>Paraglomeraceae</taxon>
        <taxon>Paraglomus</taxon>
    </lineage>
</organism>
<reference evidence="2" key="1">
    <citation type="submission" date="2021-06" db="EMBL/GenBank/DDBJ databases">
        <authorList>
            <person name="Kallberg Y."/>
            <person name="Tangrot J."/>
            <person name="Rosling A."/>
        </authorList>
    </citation>
    <scope>NUCLEOTIDE SEQUENCE</scope>
    <source>
        <strain evidence="2">BR232B</strain>
    </source>
</reference>
<dbReference type="AlphaFoldDB" id="A0A9N9AHP4"/>